<keyword evidence="1" id="KW-0472">Membrane</keyword>
<evidence type="ECO:0000313" key="3">
    <source>
        <dbReference type="Proteomes" id="UP000006729"/>
    </source>
</evidence>
<accession>A0A2K2BB60</accession>
<sequence>MWSSKTCSFLFVFSFSAFVLRFDVASSLLFFLLFDHLSSSLFTSNPYACFILFLCFLCQFFFIYAGCFLLLVHFFSFFSSLTFLPFDDAVTIDFRTFFFGALN</sequence>
<gene>
    <name evidence="2" type="ORF">POPTR_002G001300</name>
</gene>
<dbReference type="InParanoid" id="A0A2K2BB60"/>
<dbReference type="AlphaFoldDB" id="A0A2K2BB60"/>
<protein>
    <submittedName>
        <fullName evidence="2">Uncharacterized protein</fullName>
    </submittedName>
</protein>
<keyword evidence="1" id="KW-0812">Transmembrane</keyword>
<keyword evidence="1" id="KW-1133">Transmembrane helix</keyword>
<dbReference type="EMBL" id="CM009291">
    <property type="protein sequence ID" value="PNT47010.1"/>
    <property type="molecule type" value="Genomic_DNA"/>
</dbReference>
<proteinExistence type="predicted"/>
<name>A0A2K2BB60_POPTR</name>
<reference evidence="2 3" key="1">
    <citation type="journal article" date="2006" name="Science">
        <title>The genome of black cottonwood, Populus trichocarpa (Torr. &amp; Gray).</title>
        <authorList>
            <person name="Tuskan G.A."/>
            <person name="Difazio S."/>
            <person name="Jansson S."/>
            <person name="Bohlmann J."/>
            <person name="Grigoriev I."/>
            <person name="Hellsten U."/>
            <person name="Putnam N."/>
            <person name="Ralph S."/>
            <person name="Rombauts S."/>
            <person name="Salamov A."/>
            <person name="Schein J."/>
            <person name="Sterck L."/>
            <person name="Aerts A."/>
            <person name="Bhalerao R.R."/>
            <person name="Bhalerao R.P."/>
            <person name="Blaudez D."/>
            <person name="Boerjan W."/>
            <person name="Brun A."/>
            <person name="Brunner A."/>
            <person name="Busov V."/>
            <person name="Campbell M."/>
            <person name="Carlson J."/>
            <person name="Chalot M."/>
            <person name="Chapman J."/>
            <person name="Chen G.L."/>
            <person name="Cooper D."/>
            <person name="Coutinho P.M."/>
            <person name="Couturier J."/>
            <person name="Covert S."/>
            <person name="Cronk Q."/>
            <person name="Cunningham R."/>
            <person name="Davis J."/>
            <person name="Degroeve S."/>
            <person name="Dejardin A."/>
            <person name="Depamphilis C."/>
            <person name="Detter J."/>
            <person name="Dirks B."/>
            <person name="Dubchak I."/>
            <person name="Duplessis S."/>
            <person name="Ehlting J."/>
            <person name="Ellis B."/>
            <person name="Gendler K."/>
            <person name="Goodstein D."/>
            <person name="Gribskov M."/>
            <person name="Grimwood J."/>
            <person name="Groover A."/>
            <person name="Gunter L."/>
            <person name="Hamberger B."/>
            <person name="Heinze B."/>
            <person name="Helariutta Y."/>
            <person name="Henrissat B."/>
            <person name="Holligan D."/>
            <person name="Holt R."/>
            <person name="Huang W."/>
            <person name="Islam-Faridi N."/>
            <person name="Jones S."/>
            <person name="Jones-Rhoades M."/>
            <person name="Jorgensen R."/>
            <person name="Joshi C."/>
            <person name="Kangasjarvi J."/>
            <person name="Karlsson J."/>
            <person name="Kelleher C."/>
            <person name="Kirkpatrick R."/>
            <person name="Kirst M."/>
            <person name="Kohler A."/>
            <person name="Kalluri U."/>
            <person name="Larimer F."/>
            <person name="Leebens-Mack J."/>
            <person name="Leple J.C."/>
            <person name="Locascio P."/>
            <person name="Lou Y."/>
            <person name="Lucas S."/>
            <person name="Martin F."/>
            <person name="Montanini B."/>
            <person name="Napoli C."/>
            <person name="Nelson D.R."/>
            <person name="Nelson C."/>
            <person name="Nieminen K."/>
            <person name="Nilsson O."/>
            <person name="Pereda V."/>
            <person name="Peter G."/>
            <person name="Philippe R."/>
            <person name="Pilate G."/>
            <person name="Poliakov A."/>
            <person name="Razumovskaya J."/>
            <person name="Richardson P."/>
            <person name="Rinaldi C."/>
            <person name="Ritland K."/>
            <person name="Rouze P."/>
            <person name="Ryaboy D."/>
            <person name="Schmutz J."/>
            <person name="Schrader J."/>
            <person name="Segerman B."/>
            <person name="Shin H."/>
            <person name="Siddiqui A."/>
            <person name="Sterky F."/>
            <person name="Terry A."/>
            <person name="Tsai C.J."/>
            <person name="Uberbacher E."/>
            <person name="Unneberg P."/>
            <person name="Vahala J."/>
            <person name="Wall K."/>
            <person name="Wessler S."/>
            <person name="Yang G."/>
            <person name="Yin T."/>
            <person name="Douglas C."/>
            <person name="Marra M."/>
            <person name="Sandberg G."/>
            <person name="Van de Peer Y."/>
            <person name="Rokhsar D."/>
        </authorList>
    </citation>
    <scope>NUCLEOTIDE SEQUENCE [LARGE SCALE GENOMIC DNA]</scope>
    <source>
        <strain evidence="3">cv. Nisqually</strain>
    </source>
</reference>
<feature type="transmembrane region" description="Helical" evidence="1">
    <location>
        <begin position="45"/>
        <end position="72"/>
    </location>
</feature>
<evidence type="ECO:0000256" key="1">
    <source>
        <dbReference type="SAM" id="Phobius"/>
    </source>
</evidence>
<organism evidence="2 3">
    <name type="scientific">Populus trichocarpa</name>
    <name type="common">Western balsam poplar</name>
    <name type="synonym">Populus balsamifera subsp. trichocarpa</name>
    <dbReference type="NCBI Taxonomy" id="3694"/>
    <lineage>
        <taxon>Eukaryota</taxon>
        <taxon>Viridiplantae</taxon>
        <taxon>Streptophyta</taxon>
        <taxon>Embryophyta</taxon>
        <taxon>Tracheophyta</taxon>
        <taxon>Spermatophyta</taxon>
        <taxon>Magnoliopsida</taxon>
        <taxon>eudicotyledons</taxon>
        <taxon>Gunneridae</taxon>
        <taxon>Pentapetalae</taxon>
        <taxon>rosids</taxon>
        <taxon>fabids</taxon>
        <taxon>Malpighiales</taxon>
        <taxon>Salicaceae</taxon>
        <taxon>Saliceae</taxon>
        <taxon>Populus</taxon>
    </lineage>
</organism>
<evidence type="ECO:0000313" key="2">
    <source>
        <dbReference type="EMBL" id="PNT47010.1"/>
    </source>
</evidence>
<dbReference type="Proteomes" id="UP000006729">
    <property type="component" value="Chromosome 2"/>
</dbReference>
<keyword evidence="3" id="KW-1185">Reference proteome</keyword>